<evidence type="ECO:0000313" key="1">
    <source>
        <dbReference type="EMBL" id="CAH6721722.1"/>
    </source>
</evidence>
<gene>
    <name evidence="1" type="ORF">CLIB1444_07S00958</name>
</gene>
<organism evidence="1 2">
    <name type="scientific">[Candida] jaroonii</name>
    <dbReference type="NCBI Taxonomy" id="467808"/>
    <lineage>
        <taxon>Eukaryota</taxon>
        <taxon>Fungi</taxon>
        <taxon>Dikarya</taxon>
        <taxon>Ascomycota</taxon>
        <taxon>Saccharomycotina</taxon>
        <taxon>Pichiomycetes</taxon>
        <taxon>Debaryomycetaceae</taxon>
        <taxon>Yamadazyma</taxon>
    </lineage>
</organism>
<comment type="caution">
    <text evidence="1">The sequence shown here is derived from an EMBL/GenBank/DDBJ whole genome shotgun (WGS) entry which is preliminary data.</text>
</comment>
<name>A0ACA9Y9R6_9ASCO</name>
<sequence length="756" mass="86368">MNFIRKFMGSTTTDELSSIQQGKFFLTRSPKSPKGSSECLYNDALITIKRTTREFGYSIVVTRIYEEGELNLKQDSDDEDEDPLDGGNKDEWAFIISPDLAIQVINWNGRKIVWNDIDGDVGDKFEFVIDEEIRSAQVKHFEKTLKKINYEVKYLKSYDSDDEGEESEEEEEADYSIDDVKNDILQYNNSFSKENVSSRSDQPGEVKGIKEEVKEIKEVKEEKEPKFQLVDTITSGPSVFTSKSSFHVYDALSSIFKYVDDVEVKIISLPQYQYCLQVNNGDNIKFETTLSSSMNPVFNPEVSSFVYSFYNLKNDKLSAYTFLIKFNDWNKFQTSFMTCLWESINGRKQGEEKNDFLVDSFNNMAIDSDDDYKTPPEYNDSEEDDYDDDEEEEDGSDVEPRPGKVAFSVSSEGMGDFNSGINVGYTNDRSYVVRGNNLGIFKMEDGGDVEFQTTISNLKNKQGKSIIPKKLMLHDRDQHMVLKSDDDKKVYRMDMNRGQIVEEWDVNEVVHFEPSKKLDPLTGKSVFSGISSQAVFDMDPRIKEIVTNNAKNYKTKTDFSHLITTESGHLAIASKSGELRLYDRIGVNAKTLIPSLGDVPKGMDISNDGRWLLTTYDNYLLLMDCKIGKGQRNEGKLGFEKSFNAEAKPVPRRLQLKPQHMNIILNSEGTTSLNFTTAFFNTGLNHKETHIITSSGKYLISWNIKKFLNGKEPNYLVKKYSDAIVGNKFKFNSDEIVIALENDVGLVNKNRFRQFK</sequence>
<keyword evidence="2" id="KW-1185">Reference proteome</keyword>
<protein>
    <submittedName>
        <fullName evidence="1">Vacuolar import and degradation protein 27</fullName>
    </submittedName>
</protein>
<evidence type="ECO:0000313" key="2">
    <source>
        <dbReference type="Proteomes" id="UP001152531"/>
    </source>
</evidence>
<accession>A0ACA9Y9R6</accession>
<reference evidence="1" key="1">
    <citation type="submission" date="2022-06" db="EMBL/GenBank/DDBJ databases">
        <authorList>
            <person name="Legras J.-L."/>
            <person name="Devillers H."/>
            <person name="Grondin C."/>
        </authorList>
    </citation>
    <scope>NUCLEOTIDE SEQUENCE</scope>
    <source>
        <strain evidence="1">CLIB 1444</strain>
    </source>
</reference>
<dbReference type="EMBL" id="CALSDN010000007">
    <property type="protein sequence ID" value="CAH6721722.1"/>
    <property type="molecule type" value="Genomic_DNA"/>
</dbReference>
<dbReference type="Proteomes" id="UP001152531">
    <property type="component" value="Unassembled WGS sequence"/>
</dbReference>
<proteinExistence type="predicted"/>